<evidence type="ECO:0000313" key="2">
    <source>
        <dbReference type="EMBL" id="NRQ44621.1"/>
    </source>
</evidence>
<proteinExistence type="predicted"/>
<dbReference type="Proteomes" id="UP000523161">
    <property type="component" value="Unassembled WGS sequence"/>
</dbReference>
<evidence type="ECO:0000256" key="1">
    <source>
        <dbReference type="SAM" id="SignalP"/>
    </source>
</evidence>
<name>A0A7Y5AU54_9GAMM</name>
<keyword evidence="3" id="KW-1185">Reference proteome</keyword>
<feature type="signal peptide" evidence="1">
    <location>
        <begin position="1"/>
        <end position="19"/>
    </location>
</feature>
<dbReference type="AlphaFoldDB" id="A0A7Y5AU54"/>
<reference evidence="2 3" key="1">
    <citation type="submission" date="2020-06" db="EMBL/GenBank/DDBJ databases">
        <title>Rheinheimera sp. nov., a marine bacterium isolated from coastal.</title>
        <authorList>
            <person name="Yu Q."/>
            <person name="Qi Y."/>
            <person name="Pu J."/>
        </authorList>
    </citation>
    <scope>NUCLEOTIDE SEQUENCE [LARGE SCALE GENOMIC DNA]</scope>
    <source>
        <strain evidence="2 3">YQF-2</strain>
    </source>
</reference>
<gene>
    <name evidence="2" type="ORF">HRH59_18950</name>
</gene>
<dbReference type="EMBL" id="JABSOD010000038">
    <property type="protein sequence ID" value="NRQ44621.1"/>
    <property type="molecule type" value="Genomic_DNA"/>
</dbReference>
<accession>A0A7Y5AU54</accession>
<evidence type="ECO:0000313" key="3">
    <source>
        <dbReference type="Proteomes" id="UP000523161"/>
    </source>
</evidence>
<sequence>MSKILLTALFGLLSTTANASLTQLELSCNLIPLDYPGFSLDDIQERTVILDAANPAAKPLFILKDHTFIVSVNRTDITDIPHILDFYLEVQPPAPAAPVRAYSASYFSPGTGKHHSRLELLHYGNKAEPYPSGQLVFECQQYQ</sequence>
<comment type="caution">
    <text evidence="2">The sequence shown here is derived from an EMBL/GenBank/DDBJ whole genome shotgun (WGS) entry which is preliminary data.</text>
</comment>
<organism evidence="2 3">
    <name type="scientific">Rheinheimera lutimaris</name>
    <dbReference type="NCBI Taxonomy" id="2740584"/>
    <lineage>
        <taxon>Bacteria</taxon>
        <taxon>Pseudomonadati</taxon>
        <taxon>Pseudomonadota</taxon>
        <taxon>Gammaproteobacteria</taxon>
        <taxon>Chromatiales</taxon>
        <taxon>Chromatiaceae</taxon>
        <taxon>Rheinheimera</taxon>
    </lineage>
</organism>
<dbReference type="RefSeq" id="WP_173502827.1">
    <property type="nucleotide sequence ID" value="NZ_JABSOD010000038.1"/>
</dbReference>
<protein>
    <submittedName>
        <fullName evidence="2">Uncharacterized protein</fullName>
    </submittedName>
</protein>
<feature type="chain" id="PRO_5031030056" evidence="1">
    <location>
        <begin position="20"/>
        <end position="143"/>
    </location>
</feature>
<keyword evidence="1" id="KW-0732">Signal</keyword>